<dbReference type="EMBL" id="LXQA010061618">
    <property type="protein sequence ID" value="MCI06371.1"/>
    <property type="molecule type" value="Genomic_DNA"/>
</dbReference>
<proteinExistence type="predicted"/>
<feature type="region of interest" description="Disordered" evidence="1">
    <location>
        <begin position="39"/>
        <end position="67"/>
    </location>
</feature>
<protein>
    <submittedName>
        <fullName evidence="2">Uncharacterized protein</fullName>
    </submittedName>
</protein>
<name>A0A392P2U0_9FABA</name>
<dbReference type="AlphaFoldDB" id="A0A392P2U0"/>
<feature type="compositionally biased region" description="Polar residues" evidence="1">
    <location>
        <begin position="46"/>
        <end position="56"/>
    </location>
</feature>
<dbReference type="Proteomes" id="UP000265520">
    <property type="component" value="Unassembled WGS sequence"/>
</dbReference>
<accession>A0A392P2U0</accession>
<reference evidence="2 3" key="1">
    <citation type="journal article" date="2018" name="Front. Plant Sci.">
        <title>Red Clover (Trifolium pratense) and Zigzag Clover (T. medium) - A Picture of Genomic Similarities and Differences.</title>
        <authorList>
            <person name="Dluhosova J."/>
            <person name="Istvanek J."/>
            <person name="Nedelnik J."/>
            <person name="Repkova J."/>
        </authorList>
    </citation>
    <scope>NUCLEOTIDE SEQUENCE [LARGE SCALE GENOMIC DNA]</scope>
    <source>
        <strain evidence="3">cv. 10/8</strain>
        <tissue evidence="2">Leaf</tissue>
    </source>
</reference>
<evidence type="ECO:0000313" key="3">
    <source>
        <dbReference type="Proteomes" id="UP000265520"/>
    </source>
</evidence>
<evidence type="ECO:0000313" key="2">
    <source>
        <dbReference type="EMBL" id="MCI06371.1"/>
    </source>
</evidence>
<keyword evidence="3" id="KW-1185">Reference proteome</keyword>
<evidence type="ECO:0000256" key="1">
    <source>
        <dbReference type="SAM" id="MobiDB-lite"/>
    </source>
</evidence>
<comment type="caution">
    <text evidence="2">The sequence shown here is derived from an EMBL/GenBank/DDBJ whole genome shotgun (WGS) entry which is preliminary data.</text>
</comment>
<sequence>MINLKEYFQKKYPKDSEEEIMVKVLDHMKNQFFSTFPSKMSREDNMSTSSQGSIGSNMFEGLAGESQPDEPVLEDFWDAMIQSMTKKGKAPQ</sequence>
<organism evidence="2 3">
    <name type="scientific">Trifolium medium</name>
    <dbReference type="NCBI Taxonomy" id="97028"/>
    <lineage>
        <taxon>Eukaryota</taxon>
        <taxon>Viridiplantae</taxon>
        <taxon>Streptophyta</taxon>
        <taxon>Embryophyta</taxon>
        <taxon>Tracheophyta</taxon>
        <taxon>Spermatophyta</taxon>
        <taxon>Magnoliopsida</taxon>
        <taxon>eudicotyledons</taxon>
        <taxon>Gunneridae</taxon>
        <taxon>Pentapetalae</taxon>
        <taxon>rosids</taxon>
        <taxon>fabids</taxon>
        <taxon>Fabales</taxon>
        <taxon>Fabaceae</taxon>
        <taxon>Papilionoideae</taxon>
        <taxon>50 kb inversion clade</taxon>
        <taxon>NPAAA clade</taxon>
        <taxon>Hologalegina</taxon>
        <taxon>IRL clade</taxon>
        <taxon>Trifolieae</taxon>
        <taxon>Trifolium</taxon>
    </lineage>
</organism>